<dbReference type="RefSeq" id="WP_030875992.1">
    <property type="nucleotide sequence ID" value="NZ_JBIRHZ010000001.1"/>
</dbReference>
<comment type="caution">
    <text evidence="1">The sequence shown here is derived from an EMBL/GenBank/DDBJ whole genome shotgun (WGS) entry which is preliminary data.</text>
</comment>
<reference evidence="1 2" key="1">
    <citation type="submission" date="2015-07" db="EMBL/GenBank/DDBJ databases">
        <authorList>
            <person name="Ju K.-S."/>
            <person name="Doroghazi J.R."/>
            <person name="Metcalf W.W."/>
        </authorList>
    </citation>
    <scope>NUCLEOTIDE SEQUENCE [LARGE SCALE GENOMIC DNA]</scope>
    <source>
        <strain evidence="1 2">NRRL B-3589</strain>
    </source>
</reference>
<name>A0ABR5J6A7_9ACTN</name>
<accession>A0ABR5J6A7</accession>
<dbReference type="EMBL" id="LGUT01001428">
    <property type="protein sequence ID" value="KOG88953.1"/>
    <property type="molecule type" value="Genomic_DNA"/>
</dbReference>
<protein>
    <recommendedName>
        <fullName evidence="3">Type VII secretion system-associated protein</fullName>
    </recommendedName>
</protein>
<evidence type="ECO:0008006" key="3">
    <source>
        <dbReference type="Google" id="ProtNLM"/>
    </source>
</evidence>
<evidence type="ECO:0000313" key="1">
    <source>
        <dbReference type="EMBL" id="KOG88953.1"/>
    </source>
</evidence>
<proteinExistence type="predicted"/>
<organism evidence="1 2">
    <name type="scientific">Streptomyces varsoviensis</name>
    <dbReference type="NCBI Taxonomy" id="67373"/>
    <lineage>
        <taxon>Bacteria</taxon>
        <taxon>Bacillati</taxon>
        <taxon>Actinomycetota</taxon>
        <taxon>Actinomycetes</taxon>
        <taxon>Kitasatosporales</taxon>
        <taxon>Streptomycetaceae</taxon>
        <taxon>Streptomyces</taxon>
    </lineage>
</organism>
<sequence length="139" mass="14548">MGKDHSGSHGGGTYKVTDGVLKDYANQKIPQFEQGLSANPEYAKLGDYAPTGGGTHLALGSPDQFLAAKNLQTRFGTFASDLHARLESAVQLMGKFSEQLNHVDLVLDDAEKDAENISASELADDLAAILRGGGTGGTV</sequence>
<gene>
    <name evidence="1" type="ORF">ADK38_16930</name>
</gene>
<keyword evidence="2" id="KW-1185">Reference proteome</keyword>
<dbReference type="Proteomes" id="UP000037020">
    <property type="component" value="Unassembled WGS sequence"/>
</dbReference>
<evidence type="ECO:0000313" key="2">
    <source>
        <dbReference type="Proteomes" id="UP000037020"/>
    </source>
</evidence>